<reference evidence="2" key="2">
    <citation type="journal article" date="2015" name="Data Brief">
        <title>Shoot transcriptome of the giant reed, Arundo donax.</title>
        <authorList>
            <person name="Barrero R.A."/>
            <person name="Guerrero F.D."/>
            <person name="Moolhuijzen P."/>
            <person name="Goolsby J.A."/>
            <person name="Tidwell J."/>
            <person name="Bellgard S.E."/>
            <person name="Bellgard M.I."/>
        </authorList>
    </citation>
    <scope>NUCLEOTIDE SEQUENCE</scope>
    <source>
        <tissue evidence="2">Shoot tissue taken approximately 20 cm above the soil surface</tissue>
    </source>
</reference>
<feature type="region of interest" description="Disordered" evidence="1">
    <location>
        <begin position="35"/>
        <end position="75"/>
    </location>
</feature>
<dbReference type="AlphaFoldDB" id="A0A0A9EA92"/>
<feature type="region of interest" description="Disordered" evidence="1">
    <location>
        <begin position="1"/>
        <end position="22"/>
    </location>
</feature>
<evidence type="ECO:0000256" key="1">
    <source>
        <dbReference type="SAM" id="MobiDB-lite"/>
    </source>
</evidence>
<feature type="compositionally biased region" description="Low complexity" evidence="1">
    <location>
        <begin position="1"/>
        <end position="18"/>
    </location>
</feature>
<feature type="compositionally biased region" description="Gly residues" evidence="1">
    <location>
        <begin position="60"/>
        <end position="75"/>
    </location>
</feature>
<evidence type="ECO:0000313" key="2">
    <source>
        <dbReference type="EMBL" id="JAD94835.1"/>
    </source>
</evidence>
<protein>
    <submittedName>
        <fullName evidence="2">Uncharacterized protein</fullName>
    </submittedName>
</protein>
<reference evidence="2" key="1">
    <citation type="submission" date="2014-09" db="EMBL/GenBank/DDBJ databases">
        <authorList>
            <person name="Magalhaes I.L.F."/>
            <person name="Oliveira U."/>
            <person name="Santos F.R."/>
            <person name="Vidigal T.H.D.A."/>
            <person name="Brescovit A.D."/>
            <person name="Santos A.J."/>
        </authorList>
    </citation>
    <scope>NUCLEOTIDE SEQUENCE</scope>
    <source>
        <tissue evidence="2">Shoot tissue taken approximately 20 cm above the soil surface</tissue>
    </source>
</reference>
<dbReference type="EMBL" id="GBRH01203060">
    <property type="protein sequence ID" value="JAD94835.1"/>
    <property type="molecule type" value="Transcribed_RNA"/>
</dbReference>
<sequence>MVSSRNTSSSIMSSSAAAAGGGGCGMPGVGWALFAAAPDGTGGGGPRRLPLRPPELIAGEGSGQGAGVGGGKCGD</sequence>
<proteinExistence type="predicted"/>
<dbReference type="PROSITE" id="PS51257">
    <property type="entry name" value="PROKAR_LIPOPROTEIN"/>
    <property type="match status" value="1"/>
</dbReference>
<organism evidence="2">
    <name type="scientific">Arundo donax</name>
    <name type="common">Giant reed</name>
    <name type="synonym">Donax arundinaceus</name>
    <dbReference type="NCBI Taxonomy" id="35708"/>
    <lineage>
        <taxon>Eukaryota</taxon>
        <taxon>Viridiplantae</taxon>
        <taxon>Streptophyta</taxon>
        <taxon>Embryophyta</taxon>
        <taxon>Tracheophyta</taxon>
        <taxon>Spermatophyta</taxon>
        <taxon>Magnoliopsida</taxon>
        <taxon>Liliopsida</taxon>
        <taxon>Poales</taxon>
        <taxon>Poaceae</taxon>
        <taxon>PACMAD clade</taxon>
        <taxon>Arundinoideae</taxon>
        <taxon>Arundineae</taxon>
        <taxon>Arundo</taxon>
    </lineage>
</organism>
<accession>A0A0A9EA92</accession>
<name>A0A0A9EA92_ARUDO</name>